<dbReference type="GO" id="GO:0098552">
    <property type="term" value="C:side of membrane"/>
    <property type="evidence" value="ECO:0007669"/>
    <property type="project" value="UniProtKB-KW"/>
</dbReference>
<dbReference type="SUPFAM" id="SSF47699">
    <property type="entry name" value="Bifunctional inhibitor/lipid-transfer protein/seed storage 2S albumin"/>
    <property type="match status" value="1"/>
</dbReference>
<dbReference type="InterPro" id="IPR043325">
    <property type="entry name" value="LTSS"/>
</dbReference>
<feature type="region of interest" description="Disordered" evidence="9">
    <location>
        <begin position="100"/>
        <end position="184"/>
    </location>
</feature>
<sequence>MAYGAAPAPAPAVQCTDLISDMIDCIPFISVSQKAPSNPPATCCSGLKKVLDTNPECICEGIKNSDQMGIIINLTKAAALPALCYLNAAPLSNCNFTTSPVPSPGCGPSPAPPTPSPKPPSPTPPATNPPSPTPSAMKPPSSSPTPKNPPGSPPPTSGTPAKSPPTSNSPEAAPSTKSPKSDGTSTMPLFLVSSIMVVTCSLSKLLLKDVGHGFLSRMWDIFCNFT</sequence>
<evidence type="ECO:0000256" key="5">
    <source>
        <dbReference type="ARBA" id="ARBA00022729"/>
    </source>
</evidence>
<keyword evidence="7" id="KW-0325">Glycoprotein</keyword>
<evidence type="ECO:0000256" key="3">
    <source>
        <dbReference type="ARBA" id="ARBA00022475"/>
    </source>
</evidence>
<name>A0ABD2YDP4_9GENT</name>
<comment type="subcellular location">
    <subcellularLocation>
        <location evidence="1">Cell membrane</location>
        <topology evidence="1">Lipid-anchor</topology>
        <topology evidence="1">GPI-anchor</topology>
    </subcellularLocation>
</comment>
<dbReference type="Pfam" id="PF14368">
    <property type="entry name" value="LTP_2"/>
    <property type="match status" value="1"/>
</dbReference>
<gene>
    <name evidence="11" type="ORF">ACH5RR_034343</name>
</gene>
<feature type="compositionally biased region" description="Polar residues" evidence="9">
    <location>
        <begin position="175"/>
        <end position="184"/>
    </location>
</feature>
<keyword evidence="8" id="KW-0449">Lipoprotein</keyword>
<dbReference type="PANTHER" id="PTHR33044">
    <property type="entry name" value="BIFUNCTIONAL INHIBITOR/LIPID-TRANSFER PROTEIN/SEED STORAGE 2S ALBUMIN SUPERFAMILY PROTEIN-RELATED"/>
    <property type="match status" value="1"/>
</dbReference>
<dbReference type="AlphaFoldDB" id="A0ABD2YDP4"/>
<keyword evidence="4" id="KW-0336">GPI-anchor</keyword>
<accession>A0ABD2YDP4</accession>
<comment type="similarity">
    <text evidence="2">Belongs to the plant LTP family.</text>
</comment>
<evidence type="ECO:0000259" key="10">
    <source>
        <dbReference type="SMART" id="SM00499"/>
    </source>
</evidence>
<dbReference type="InterPro" id="IPR016140">
    <property type="entry name" value="Bifunc_inhib/LTP/seed_store"/>
</dbReference>
<dbReference type="GO" id="GO:0005886">
    <property type="term" value="C:plasma membrane"/>
    <property type="evidence" value="ECO:0007669"/>
    <property type="project" value="UniProtKB-SubCell"/>
</dbReference>
<evidence type="ECO:0000256" key="2">
    <source>
        <dbReference type="ARBA" id="ARBA00009748"/>
    </source>
</evidence>
<evidence type="ECO:0000313" key="11">
    <source>
        <dbReference type="EMBL" id="KAL3504502.1"/>
    </source>
</evidence>
<dbReference type="EMBL" id="JBJUIK010000014">
    <property type="protein sequence ID" value="KAL3504502.1"/>
    <property type="molecule type" value="Genomic_DNA"/>
</dbReference>
<dbReference type="InterPro" id="IPR036312">
    <property type="entry name" value="Bifun_inhib/LTP/seed_sf"/>
</dbReference>
<keyword evidence="6" id="KW-1015">Disulfide bond</keyword>
<feature type="compositionally biased region" description="Pro residues" evidence="9">
    <location>
        <begin position="141"/>
        <end position="157"/>
    </location>
</feature>
<dbReference type="Gene3D" id="1.10.110.10">
    <property type="entry name" value="Plant lipid-transfer and hydrophobic proteins"/>
    <property type="match status" value="1"/>
</dbReference>
<evidence type="ECO:0000256" key="4">
    <source>
        <dbReference type="ARBA" id="ARBA00022622"/>
    </source>
</evidence>
<evidence type="ECO:0000256" key="6">
    <source>
        <dbReference type="ARBA" id="ARBA00023157"/>
    </source>
</evidence>
<evidence type="ECO:0000256" key="1">
    <source>
        <dbReference type="ARBA" id="ARBA00004609"/>
    </source>
</evidence>
<keyword evidence="3" id="KW-1003">Cell membrane</keyword>
<evidence type="ECO:0000256" key="8">
    <source>
        <dbReference type="ARBA" id="ARBA00023288"/>
    </source>
</evidence>
<evidence type="ECO:0000256" key="9">
    <source>
        <dbReference type="SAM" id="MobiDB-lite"/>
    </source>
</evidence>
<proteinExistence type="inferred from homology"/>
<keyword evidence="5" id="KW-0732">Signal</keyword>
<dbReference type="SMART" id="SM00499">
    <property type="entry name" value="AAI"/>
    <property type="match status" value="1"/>
</dbReference>
<comment type="caution">
    <text evidence="11">The sequence shown here is derived from an EMBL/GenBank/DDBJ whole genome shotgun (WGS) entry which is preliminary data.</text>
</comment>
<keyword evidence="12" id="KW-1185">Reference proteome</keyword>
<feature type="domain" description="Bifunctional inhibitor/plant lipid transfer protein/seed storage helical" evidence="10">
    <location>
        <begin position="15"/>
        <end position="94"/>
    </location>
</feature>
<keyword evidence="4" id="KW-0472">Membrane</keyword>
<dbReference type="Proteomes" id="UP001630127">
    <property type="component" value="Unassembled WGS sequence"/>
</dbReference>
<dbReference type="CDD" id="cd00010">
    <property type="entry name" value="AAI_LTSS"/>
    <property type="match status" value="1"/>
</dbReference>
<feature type="compositionally biased region" description="Pro residues" evidence="9">
    <location>
        <begin position="101"/>
        <end position="133"/>
    </location>
</feature>
<organism evidence="11 12">
    <name type="scientific">Cinchona calisaya</name>
    <dbReference type="NCBI Taxonomy" id="153742"/>
    <lineage>
        <taxon>Eukaryota</taxon>
        <taxon>Viridiplantae</taxon>
        <taxon>Streptophyta</taxon>
        <taxon>Embryophyta</taxon>
        <taxon>Tracheophyta</taxon>
        <taxon>Spermatophyta</taxon>
        <taxon>Magnoliopsida</taxon>
        <taxon>eudicotyledons</taxon>
        <taxon>Gunneridae</taxon>
        <taxon>Pentapetalae</taxon>
        <taxon>asterids</taxon>
        <taxon>lamiids</taxon>
        <taxon>Gentianales</taxon>
        <taxon>Rubiaceae</taxon>
        <taxon>Cinchonoideae</taxon>
        <taxon>Cinchoneae</taxon>
        <taxon>Cinchona</taxon>
    </lineage>
</organism>
<reference evidence="11 12" key="1">
    <citation type="submission" date="2024-11" db="EMBL/GenBank/DDBJ databases">
        <title>A near-complete genome assembly of Cinchona calisaya.</title>
        <authorList>
            <person name="Lian D.C."/>
            <person name="Zhao X.W."/>
            <person name="Wei L."/>
        </authorList>
    </citation>
    <scope>NUCLEOTIDE SEQUENCE [LARGE SCALE GENOMIC DNA]</scope>
    <source>
        <tissue evidence="11">Nenye</tissue>
    </source>
</reference>
<evidence type="ECO:0000256" key="7">
    <source>
        <dbReference type="ARBA" id="ARBA00023180"/>
    </source>
</evidence>
<dbReference type="PRINTS" id="PR01217">
    <property type="entry name" value="PRICHEXTENSN"/>
</dbReference>
<protein>
    <recommendedName>
        <fullName evidence="10">Bifunctional inhibitor/plant lipid transfer protein/seed storage helical domain-containing protein</fullName>
    </recommendedName>
</protein>
<evidence type="ECO:0000313" key="12">
    <source>
        <dbReference type="Proteomes" id="UP001630127"/>
    </source>
</evidence>